<gene>
    <name evidence="1" type="ORF">EDD18DRAFT_1108346</name>
</gene>
<evidence type="ECO:0000313" key="1">
    <source>
        <dbReference type="EMBL" id="KAK0493135.1"/>
    </source>
</evidence>
<keyword evidence="2" id="KW-1185">Reference proteome</keyword>
<reference evidence="1" key="1">
    <citation type="submission" date="2023-06" db="EMBL/GenBank/DDBJ databases">
        <authorList>
            <consortium name="Lawrence Berkeley National Laboratory"/>
            <person name="Ahrendt S."/>
            <person name="Sahu N."/>
            <person name="Indic B."/>
            <person name="Wong-Bajracharya J."/>
            <person name="Merenyi Z."/>
            <person name="Ke H.-M."/>
            <person name="Monk M."/>
            <person name="Kocsube S."/>
            <person name="Drula E."/>
            <person name="Lipzen A."/>
            <person name="Balint B."/>
            <person name="Henrissat B."/>
            <person name="Andreopoulos B."/>
            <person name="Martin F.M."/>
            <person name="Harder C.B."/>
            <person name="Rigling D."/>
            <person name="Ford K.L."/>
            <person name="Foster G.D."/>
            <person name="Pangilinan J."/>
            <person name="Papanicolaou A."/>
            <person name="Barry K."/>
            <person name="LaButti K."/>
            <person name="Viragh M."/>
            <person name="Koriabine M."/>
            <person name="Yan M."/>
            <person name="Riley R."/>
            <person name="Champramary S."/>
            <person name="Plett K.L."/>
            <person name="Tsai I.J."/>
            <person name="Slot J."/>
            <person name="Sipos G."/>
            <person name="Plett J."/>
            <person name="Nagy L.G."/>
            <person name="Grigoriev I.V."/>
        </authorList>
    </citation>
    <scope>NUCLEOTIDE SEQUENCE</scope>
    <source>
        <strain evidence="1">HWK02</strain>
    </source>
</reference>
<proteinExistence type="predicted"/>
<dbReference type="EMBL" id="JAUEPU010000026">
    <property type="protein sequence ID" value="KAK0493135.1"/>
    <property type="molecule type" value="Genomic_DNA"/>
</dbReference>
<accession>A0AA39PZ01</accession>
<dbReference type="Proteomes" id="UP001175228">
    <property type="component" value="Unassembled WGS sequence"/>
</dbReference>
<organism evidence="1 2">
    <name type="scientific">Armillaria luteobubalina</name>
    <dbReference type="NCBI Taxonomy" id="153913"/>
    <lineage>
        <taxon>Eukaryota</taxon>
        <taxon>Fungi</taxon>
        <taxon>Dikarya</taxon>
        <taxon>Basidiomycota</taxon>
        <taxon>Agaricomycotina</taxon>
        <taxon>Agaricomycetes</taxon>
        <taxon>Agaricomycetidae</taxon>
        <taxon>Agaricales</taxon>
        <taxon>Marasmiineae</taxon>
        <taxon>Physalacriaceae</taxon>
        <taxon>Armillaria</taxon>
    </lineage>
</organism>
<sequence>MADLRAEEIYCGEWHVIAANSVGRFGITKLDLLGTGRFQVGDRHLPPASSLSVIPSPVNFWLASYKNITRHKSTEKLIRPAKDRSIEAQMIRLPIQSGNNQRPFELFFV</sequence>
<evidence type="ECO:0000313" key="2">
    <source>
        <dbReference type="Proteomes" id="UP001175228"/>
    </source>
</evidence>
<comment type="caution">
    <text evidence="1">The sequence shown here is derived from an EMBL/GenBank/DDBJ whole genome shotgun (WGS) entry which is preliminary data.</text>
</comment>
<name>A0AA39PZ01_9AGAR</name>
<protein>
    <submittedName>
        <fullName evidence="1">Uncharacterized protein</fullName>
    </submittedName>
</protein>
<dbReference type="AlphaFoldDB" id="A0AA39PZ01"/>